<dbReference type="InterPro" id="IPR026229">
    <property type="entry name" value="VOPP1"/>
</dbReference>
<dbReference type="KEGG" id="obi:106872878"/>
<dbReference type="EMBL" id="KQ415952">
    <property type="protein sequence ID" value="KOF99463.1"/>
    <property type="molecule type" value="Genomic_DNA"/>
</dbReference>
<dbReference type="PANTHER" id="PTHR14971">
    <property type="entry name" value="VESICULAR, OVEREXPRESSED IN CANCER, PROSURVIVAL PROTEIN 1"/>
    <property type="match status" value="1"/>
</dbReference>
<evidence type="ECO:0000256" key="15">
    <source>
        <dbReference type="ARBA" id="ARBA00035715"/>
    </source>
</evidence>
<organism evidence="19">
    <name type="scientific">Octopus bimaculoides</name>
    <name type="common">California two-spotted octopus</name>
    <dbReference type="NCBI Taxonomy" id="37653"/>
    <lineage>
        <taxon>Eukaryota</taxon>
        <taxon>Metazoa</taxon>
        <taxon>Spiralia</taxon>
        <taxon>Lophotrochozoa</taxon>
        <taxon>Mollusca</taxon>
        <taxon>Cephalopoda</taxon>
        <taxon>Coleoidea</taxon>
        <taxon>Octopodiformes</taxon>
        <taxon>Octopoda</taxon>
        <taxon>Incirrata</taxon>
        <taxon>Octopodidae</taxon>
        <taxon>Octopus</taxon>
    </lineage>
</organism>
<keyword evidence="6" id="KW-0967">Endosome</keyword>
<evidence type="ECO:0000256" key="12">
    <source>
        <dbReference type="ARBA" id="ARBA00023329"/>
    </source>
</evidence>
<dbReference type="OrthoDB" id="10070083at2759"/>
<keyword evidence="10" id="KW-0804">Transcription</keyword>
<dbReference type="GO" id="GO:0031902">
    <property type="term" value="C:late endosome membrane"/>
    <property type="evidence" value="ECO:0007669"/>
    <property type="project" value="UniProtKB-SubCell"/>
</dbReference>
<keyword evidence="7 17" id="KW-1133">Transmembrane helix</keyword>
<keyword evidence="8" id="KW-0805">Transcription regulation</keyword>
<feature type="chain" id="PRO_5005584306" description="WW domain binding protein VOPP1" evidence="18">
    <location>
        <begin position="24"/>
        <end position="145"/>
    </location>
</feature>
<accession>A0A0L8ID80</accession>
<evidence type="ECO:0000256" key="18">
    <source>
        <dbReference type="SAM" id="SignalP"/>
    </source>
</evidence>
<feature type="transmembrane region" description="Helical" evidence="17">
    <location>
        <begin position="53"/>
        <end position="75"/>
    </location>
</feature>
<evidence type="ECO:0000256" key="8">
    <source>
        <dbReference type="ARBA" id="ARBA00023015"/>
    </source>
</evidence>
<evidence type="ECO:0000313" key="19">
    <source>
        <dbReference type="EMBL" id="KOF99463.1"/>
    </source>
</evidence>
<evidence type="ECO:0000256" key="1">
    <source>
        <dbReference type="ARBA" id="ARBA00004156"/>
    </source>
</evidence>
<evidence type="ECO:0000256" key="14">
    <source>
        <dbReference type="ARBA" id="ARBA00035708"/>
    </source>
</evidence>
<evidence type="ECO:0000256" key="4">
    <source>
        <dbReference type="ARBA" id="ARBA00022692"/>
    </source>
</evidence>
<evidence type="ECO:0000256" key="10">
    <source>
        <dbReference type="ARBA" id="ARBA00023163"/>
    </source>
</evidence>
<evidence type="ECO:0000256" key="17">
    <source>
        <dbReference type="SAM" id="Phobius"/>
    </source>
</evidence>
<evidence type="ECO:0000256" key="3">
    <source>
        <dbReference type="ARBA" id="ARBA00006655"/>
    </source>
</evidence>
<name>A0A0L8ID80_OCTBM</name>
<reference evidence="19" key="1">
    <citation type="submission" date="2015-07" db="EMBL/GenBank/DDBJ databases">
        <title>MeaNS - Measles Nucleotide Surveillance Program.</title>
        <authorList>
            <person name="Tran T."/>
            <person name="Druce J."/>
        </authorList>
    </citation>
    <scope>NUCLEOTIDE SEQUENCE</scope>
    <source>
        <strain evidence="19">UCB-OBI-ISO-001</strain>
        <tissue evidence="19">Gonad</tissue>
    </source>
</reference>
<evidence type="ECO:0000256" key="6">
    <source>
        <dbReference type="ARBA" id="ARBA00022753"/>
    </source>
</evidence>
<comment type="similarity">
    <text evidence="3">Belongs to the VOPP1/ECOP family.</text>
</comment>
<dbReference type="PANTHER" id="PTHR14971:SF2">
    <property type="entry name" value="VESICULAR, OVEREXPRESSED IN CANCER, PROSURVIVAL PROTEIN 1"/>
    <property type="match status" value="1"/>
</dbReference>
<evidence type="ECO:0000256" key="16">
    <source>
        <dbReference type="ARBA" id="ARBA00046288"/>
    </source>
</evidence>
<dbReference type="AlphaFoldDB" id="A0A0L8ID80"/>
<proteinExistence type="inferred from homology"/>
<evidence type="ECO:0000256" key="5">
    <source>
        <dbReference type="ARBA" id="ARBA00022729"/>
    </source>
</evidence>
<evidence type="ECO:0000256" key="11">
    <source>
        <dbReference type="ARBA" id="ARBA00023228"/>
    </source>
</evidence>
<protein>
    <recommendedName>
        <fullName evidence="14">WW domain binding protein VOPP1</fullName>
    </recommendedName>
    <alternativeName>
        <fullName evidence="15">Vesicular, overexpressed in cancer, prosurvival protein 1</fullName>
    </alternativeName>
</protein>
<evidence type="ECO:0000256" key="13">
    <source>
        <dbReference type="ARBA" id="ARBA00035628"/>
    </source>
</evidence>
<keyword evidence="9 17" id="KW-0472">Membrane</keyword>
<sequence>MAARLPLLTLALFGILHPLQVAGYYCDSDKCGDDEYCCGYNICCKSYKVWELWYFWFGFGIILILLFFFGCFWKYRQNRNYLIIRTDIPYTTIHSHGAMNATLPDSCKPGYPKDGQYYNVQVPHQFSSTKAQHLQYPKANDYFQR</sequence>
<keyword evidence="12" id="KW-0968">Cytoplasmic vesicle</keyword>
<evidence type="ECO:0000256" key="7">
    <source>
        <dbReference type="ARBA" id="ARBA00022989"/>
    </source>
</evidence>
<keyword evidence="11" id="KW-0458">Lysosome</keyword>
<gene>
    <name evidence="19" type="ORF">OCBIM_22016065mg</name>
</gene>
<dbReference type="GO" id="GO:0005765">
    <property type="term" value="C:lysosomal membrane"/>
    <property type="evidence" value="ECO:0007669"/>
    <property type="project" value="UniProtKB-SubCell"/>
</dbReference>
<keyword evidence="4 17" id="KW-0812">Transmembrane</keyword>
<comment type="subcellular location">
    <subcellularLocation>
        <location evidence="1">Cytoplasmic vesicle membrane</location>
    </subcellularLocation>
    <subcellularLocation>
        <location evidence="16">Endomembrane system</location>
        <topology evidence="16">Single-pass type I membrane protein</topology>
    </subcellularLocation>
    <subcellularLocation>
        <location evidence="13">Late endosome membrane</location>
        <topology evidence="13">Single-pass membrane protein</topology>
    </subcellularLocation>
    <subcellularLocation>
        <location evidence="2">Lysosome membrane</location>
    </subcellularLocation>
</comment>
<evidence type="ECO:0000256" key="9">
    <source>
        <dbReference type="ARBA" id="ARBA00023136"/>
    </source>
</evidence>
<evidence type="ECO:0000256" key="2">
    <source>
        <dbReference type="ARBA" id="ARBA00004656"/>
    </source>
</evidence>
<keyword evidence="5 18" id="KW-0732">Signal</keyword>
<feature type="signal peptide" evidence="18">
    <location>
        <begin position="1"/>
        <end position="23"/>
    </location>
</feature>